<proteinExistence type="predicted"/>
<accession>A0A4Q9FS19</accession>
<dbReference type="SMART" id="SM00387">
    <property type="entry name" value="HATPase_c"/>
    <property type="match status" value="1"/>
</dbReference>
<organism evidence="10 11">
    <name type="scientific">Hyunsoonleella pacifica</name>
    <dbReference type="NCBI Taxonomy" id="1080224"/>
    <lineage>
        <taxon>Bacteria</taxon>
        <taxon>Pseudomonadati</taxon>
        <taxon>Bacteroidota</taxon>
        <taxon>Flavobacteriia</taxon>
        <taxon>Flavobacteriales</taxon>
        <taxon>Flavobacteriaceae</taxon>
    </lineage>
</organism>
<sequence length="652" mass="74308">MKKSVFNKIITYIVICVVITSLTVMLGWFLELKPVLEIIPSSATMKFNSALLFFLSAIALYCINKQNDFLFVLNIVTNGVLLFISLYTIVSYMTELRFDLDTFFISDSYSITFPGRMGLGTCSSFLLLGLSVFGFQSDKKSLISFSQILLFIVLLLSTVSIISYILNLNSSDKATFFESMAIHTSILFFVLTIGIMLKQPETGYVKYFTSNYAGNRLLWISFPIVVLLPIILGFVILYLINNDIVKVSFGVVLYCVSFIIFSLLYFTPISIRINKSDKGRKILEDKLQANNKELKQFKTALDRIAIISTTDTKGNILSVNEEFRKVSGYKEKEVLGQNINILKSGHHKDSFFKEMWDTINAGKIWVKDIKNKKKNGDTFWVNTAIIPFVLKSGKPYEFLSIKIDVSERKKAQNILESEYVKQLEKNNHELEQFAYVASHDLQEPLRTIMSFSDLLYQEYYDKLDTTGQDSLHFIKDSTNRMQVLIKDLLDYSRLGKEYELEQVNLKETVADCMLDLKSKIDDSSAIITTGNLPTIYGYSLPLKLLFQNLLSNGMKFVAPDVTPNIHIDAKENEKFWEITVVDNGIGIPKEHQKRIFDIFQRLHNKSEFKGTGIGLAHCLRVAQLHKGEINVSTNFNGGSTFKTTIKKQLNHD</sequence>
<feature type="domain" description="PAC" evidence="9">
    <location>
        <begin position="365"/>
        <end position="417"/>
    </location>
</feature>
<evidence type="ECO:0000259" key="7">
    <source>
        <dbReference type="PROSITE" id="PS50109"/>
    </source>
</evidence>
<evidence type="ECO:0000313" key="11">
    <source>
        <dbReference type="Proteomes" id="UP000292372"/>
    </source>
</evidence>
<dbReference type="Gene3D" id="1.10.287.130">
    <property type="match status" value="1"/>
</dbReference>
<dbReference type="Gene3D" id="3.30.565.10">
    <property type="entry name" value="Histidine kinase-like ATPase, C-terminal domain"/>
    <property type="match status" value="1"/>
</dbReference>
<feature type="domain" description="Histidine kinase" evidence="7">
    <location>
        <begin position="436"/>
        <end position="649"/>
    </location>
</feature>
<dbReference type="InterPro" id="IPR003594">
    <property type="entry name" value="HATPase_dom"/>
</dbReference>
<dbReference type="RefSeq" id="WP_130936498.1">
    <property type="nucleotide sequence ID" value="NZ_BMEE01000002.1"/>
</dbReference>
<dbReference type="InterPro" id="IPR003661">
    <property type="entry name" value="HisK_dim/P_dom"/>
</dbReference>
<keyword evidence="4" id="KW-0808">Transferase</keyword>
<dbReference type="CDD" id="cd00082">
    <property type="entry name" value="HisKA"/>
    <property type="match status" value="1"/>
</dbReference>
<feature type="transmembrane region" description="Helical" evidence="6">
    <location>
        <begin position="9"/>
        <end position="30"/>
    </location>
</feature>
<dbReference type="PANTHER" id="PTHR43304">
    <property type="entry name" value="PHYTOCHROME-LIKE PROTEIN CPH1"/>
    <property type="match status" value="1"/>
</dbReference>
<dbReference type="EC" id="2.7.13.3" evidence="2"/>
<dbReference type="Pfam" id="PF13426">
    <property type="entry name" value="PAS_9"/>
    <property type="match status" value="1"/>
</dbReference>
<keyword evidence="11" id="KW-1185">Reference proteome</keyword>
<evidence type="ECO:0000313" key="10">
    <source>
        <dbReference type="EMBL" id="TBN16517.1"/>
    </source>
</evidence>
<keyword evidence="5" id="KW-0418">Kinase</keyword>
<feature type="transmembrane region" description="Helical" evidence="6">
    <location>
        <begin position="180"/>
        <end position="197"/>
    </location>
</feature>
<keyword evidence="3" id="KW-0597">Phosphoprotein</keyword>
<dbReference type="OrthoDB" id="9781208at2"/>
<gene>
    <name evidence="10" type="ORF">EYD46_07720</name>
</gene>
<protein>
    <recommendedName>
        <fullName evidence="2">histidine kinase</fullName>
        <ecNumber evidence="2">2.7.13.3</ecNumber>
    </recommendedName>
</protein>
<feature type="transmembrane region" description="Helical" evidence="6">
    <location>
        <begin position="70"/>
        <end position="93"/>
    </location>
</feature>
<dbReference type="InterPro" id="IPR005467">
    <property type="entry name" value="His_kinase_dom"/>
</dbReference>
<dbReference type="InterPro" id="IPR004358">
    <property type="entry name" value="Sig_transdc_His_kin-like_C"/>
</dbReference>
<feature type="transmembrane region" description="Helical" evidence="6">
    <location>
        <begin position="148"/>
        <end position="168"/>
    </location>
</feature>
<dbReference type="SMART" id="SM00086">
    <property type="entry name" value="PAC"/>
    <property type="match status" value="1"/>
</dbReference>
<dbReference type="SUPFAM" id="SSF55874">
    <property type="entry name" value="ATPase domain of HSP90 chaperone/DNA topoisomerase II/histidine kinase"/>
    <property type="match status" value="1"/>
</dbReference>
<evidence type="ECO:0000256" key="1">
    <source>
        <dbReference type="ARBA" id="ARBA00000085"/>
    </source>
</evidence>
<dbReference type="InterPro" id="IPR000700">
    <property type="entry name" value="PAS-assoc_C"/>
</dbReference>
<dbReference type="GO" id="GO:0000155">
    <property type="term" value="F:phosphorelay sensor kinase activity"/>
    <property type="evidence" value="ECO:0007669"/>
    <property type="project" value="InterPro"/>
</dbReference>
<evidence type="ECO:0000259" key="8">
    <source>
        <dbReference type="PROSITE" id="PS50112"/>
    </source>
</evidence>
<feature type="transmembrane region" description="Helical" evidence="6">
    <location>
        <begin position="251"/>
        <end position="271"/>
    </location>
</feature>
<evidence type="ECO:0000256" key="4">
    <source>
        <dbReference type="ARBA" id="ARBA00022679"/>
    </source>
</evidence>
<dbReference type="InterPro" id="IPR036097">
    <property type="entry name" value="HisK_dim/P_sf"/>
</dbReference>
<dbReference type="InterPro" id="IPR000014">
    <property type="entry name" value="PAS"/>
</dbReference>
<dbReference type="SUPFAM" id="SSF55785">
    <property type="entry name" value="PYP-like sensor domain (PAS domain)"/>
    <property type="match status" value="1"/>
</dbReference>
<dbReference type="Pfam" id="PF00512">
    <property type="entry name" value="HisKA"/>
    <property type="match status" value="1"/>
</dbReference>
<dbReference type="PROSITE" id="PS50113">
    <property type="entry name" value="PAC"/>
    <property type="match status" value="1"/>
</dbReference>
<keyword evidence="6" id="KW-1133">Transmembrane helix</keyword>
<dbReference type="CDD" id="cd00130">
    <property type="entry name" value="PAS"/>
    <property type="match status" value="1"/>
</dbReference>
<dbReference type="PANTHER" id="PTHR43304:SF1">
    <property type="entry name" value="PAC DOMAIN-CONTAINING PROTEIN"/>
    <property type="match status" value="1"/>
</dbReference>
<feature type="transmembrane region" description="Helical" evidence="6">
    <location>
        <begin position="113"/>
        <end position="136"/>
    </location>
</feature>
<dbReference type="PRINTS" id="PR00344">
    <property type="entry name" value="BCTRLSENSOR"/>
</dbReference>
<keyword evidence="6" id="KW-0472">Membrane</keyword>
<dbReference type="PROSITE" id="PS50112">
    <property type="entry name" value="PAS"/>
    <property type="match status" value="1"/>
</dbReference>
<feature type="domain" description="PAS" evidence="8">
    <location>
        <begin position="293"/>
        <end position="349"/>
    </location>
</feature>
<dbReference type="NCBIfam" id="TIGR00229">
    <property type="entry name" value="sensory_box"/>
    <property type="match status" value="1"/>
</dbReference>
<dbReference type="InterPro" id="IPR001610">
    <property type="entry name" value="PAC"/>
</dbReference>
<dbReference type="InterPro" id="IPR035965">
    <property type="entry name" value="PAS-like_dom_sf"/>
</dbReference>
<feature type="transmembrane region" description="Helical" evidence="6">
    <location>
        <begin position="45"/>
        <end position="63"/>
    </location>
</feature>
<evidence type="ECO:0000256" key="5">
    <source>
        <dbReference type="ARBA" id="ARBA00022777"/>
    </source>
</evidence>
<evidence type="ECO:0000259" key="9">
    <source>
        <dbReference type="PROSITE" id="PS50113"/>
    </source>
</evidence>
<dbReference type="PROSITE" id="PS50109">
    <property type="entry name" value="HIS_KIN"/>
    <property type="match status" value="1"/>
</dbReference>
<name>A0A4Q9FS19_9FLAO</name>
<reference evidence="10 11" key="1">
    <citation type="journal article" date="2015" name="Int. J. Syst. Evol. Microbiol.">
        <title>Hyunsoonleella pacifica sp. nov., isolated from seawater of South Pacific Gyre.</title>
        <authorList>
            <person name="Gao X."/>
            <person name="Zhang Z."/>
            <person name="Dai X."/>
            <person name="Zhang X.H."/>
        </authorList>
    </citation>
    <scope>NUCLEOTIDE SEQUENCE [LARGE SCALE GENOMIC DNA]</scope>
    <source>
        <strain evidence="10 11">SW033</strain>
    </source>
</reference>
<evidence type="ECO:0000256" key="6">
    <source>
        <dbReference type="SAM" id="Phobius"/>
    </source>
</evidence>
<dbReference type="AlphaFoldDB" id="A0A4Q9FS19"/>
<dbReference type="InterPro" id="IPR036890">
    <property type="entry name" value="HATPase_C_sf"/>
</dbReference>
<keyword evidence="6" id="KW-0812">Transmembrane</keyword>
<comment type="catalytic activity">
    <reaction evidence="1">
        <text>ATP + protein L-histidine = ADP + protein N-phospho-L-histidine.</text>
        <dbReference type="EC" id="2.7.13.3"/>
    </reaction>
</comment>
<feature type="transmembrane region" description="Helical" evidence="6">
    <location>
        <begin position="217"/>
        <end position="239"/>
    </location>
</feature>
<dbReference type="Gene3D" id="3.30.450.20">
    <property type="entry name" value="PAS domain"/>
    <property type="match status" value="1"/>
</dbReference>
<comment type="caution">
    <text evidence="10">The sequence shown here is derived from an EMBL/GenBank/DDBJ whole genome shotgun (WGS) entry which is preliminary data.</text>
</comment>
<dbReference type="Proteomes" id="UP000292372">
    <property type="component" value="Unassembled WGS sequence"/>
</dbReference>
<dbReference type="Pfam" id="PF02518">
    <property type="entry name" value="HATPase_c"/>
    <property type="match status" value="1"/>
</dbReference>
<dbReference type="SMART" id="SM00388">
    <property type="entry name" value="HisKA"/>
    <property type="match status" value="1"/>
</dbReference>
<dbReference type="EMBL" id="SIRS01000003">
    <property type="protein sequence ID" value="TBN16517.1"/>
    <property type="molecule type" value="Genomic_DNA"/>
</dbReference>
<dbReference type="InterPro" id="IPR052162">
    <property type="entry name" value="Sensor_kinase/Photoreceptor"/>
</dbReference>
<evidence type="ECO:0000256" key="2">
    <source>
        <dbReference type="ARBA" id="ARBA00012438"/>
    </source>
</evidence>
<dbReference type="SUPFAM" id="SSF47384">
    <property type="entry name" value="Homodimeric domain of signal transducing histidine kinase"/>
    <property type="match status" value="1"/>
</dbReference>
<evidence type="ECO:0000256" key="3">
    <source>
        <dbReference type="ARBA" id="ARBA00022553"/>
    </source>
</evidence>